<dbReference type="Pfam" id="PF22600">
    <property type="entry name" value="MTPAP-like_central"/>
    <property type="match status" value="1"/>
</dbReference>
<evidence type="ECO:0000313" key="2">
    <source>
        <dbReference type="EMBL" id="CAD1560065.1"/>
    </source>
</evidence>
<dbReference type="InterPro" id="IPR054708">
    <property type="entry name" value="MTPAP-like_central"/>
</dbReference>
<dbReference type="PANTHER" id="PTHR12271:SF133">
    <property type="entry name" value="POLY(A) RNA POLYMERASE, MITOCHONDRIAL"/>
    <property type="match status" value="1"/>
</dbReference>
<dbReference type="AlphaFoldDB" id="A0A6V7K6U8"/>
<dbReference type="InterPro" id="IPR043519">
    <property type="entry name" value="NT_sf"/>
</dbReference>
<dbReference type="Gene3D" id="3.30.460.10">
    <property type="entry name" value="Beta Polymerase, domain 2"/>
    <property type="match status" value="1"/>
</dbReference>
<feature type="domain" description="Poly(A) RNA polymerase mitochondrial-like central palm" evidence="1">
    <location>
        <begin position="90"/>
        <end position="231"/>
    </location>
</feature>
<reference evidence="2" key="1">
    <citation type="submission" date="2020-07" db="EMBL/GenBank/DDBJ databases">
        <authorList>
            <person name="Ferguson B K."/>
        </authorList>
    </citation>
    <scope>NUCLEOTIDE SEQUENCE</scope>
    <source>
        <strain evidence="2">L06</strain>
    </source>
</reference>
<dbReference type="EMBL" id="CADCXW020000023">
    <property type="protein sequence ID" value="CAD1560065.1"/>
    <property type="molecule type" value="Genomic_DNA"/>
</dbReference>
<proteinExistence type="predicted"/>
<accession>A0A6V7K6U8</accession>
<dbReference type="GO" id="GO:1990817">
    <property type="term" value="F:poly(A) RNA polymerase activity"/>
    <property type="evidence" value="ECO:0007669"/>
    <property type="project" value="TreeGrafter"/>
</dbReference>
<gene>
    <name evidence="2" type="ORF">BBRV_LOCUS71749</name>
</gene>
<dbReference type="PANTHER" id="PTHR12271">
    <property type="entry name" value="POLY A POLYMERASE CID PAP -RELATED"/>
    <property type="match status" value="1"/>
</dbReference>
<dbReference type="CDD" id="cd05402">
    <property type="entry name" value="NT_PAP_TUTase"/>
    <property type="match status" value="1"/>
</dbReference>
<dbReference type="GO" id="GO:0031123">
    <property type="term" value="P:RNA 3'-end processing"/>
    <property type="evidence" value="ECO:0007669"/>
    <property type="project" value="TreeGrafter"/>
</dbReference>
<sequence length="232" mass="26885">MRIHFFKKNFQHFFLIEFKSIESQKAILETATHVNHHETIPTFSNMLWFRNSLKKQKKLVADRIPPISIAIDDQKNETKCLAALQKINSISEQMETLYNFYRIDETSIRLRFLTAQQFERTFSGLFPNNTVLPFGSTVNSFGKRGCDLDLVMTLDGGDTREKLTSRLVYQTKSTLPDERAQTKRSMEVVAQIMQTFMPGIRQVRKILNARVPIIKYDHSLTGIECDLSMTNL</sequence>
<protein>
    <recommendedName>
        <fullName evidence="1">Poly(A) RNA polymerase mitochondrial-like central palm domain-containing protein</fullName>
    </recommendedName>
</protein>
<organism evidence="2">
    <name type="scientific">Bracon brevicornis</name>
    <dbReference type="NCBI Taxonomy" id="1563983"/>
    <lineage>
        <taxon>Eukaryota</taxon>
        <taxon>Metazoa</taxon>
        <taxon>Ecdysozoa</taxon>
        <taxon>Arthropoda</taxon>
        <taxon>Hexapoda</taxon>
        <taxon>Insecta</taxon>
        <taxon>Pterygota</taxon>
        <taxon>Neoptera</taxon>
        <taxon>Endopterygota</taxon>
        <taxon>Hymenoptera</taxon>
        <taxon>Apocrita</taxon>
        <taxon>Ichneumonoidea</taxon>
        <taxon>Braconidae</taxon>
        <taxon>Braconinae</taxon>
        <taxon>Bracon</taxon>
    </lineage>
</organism>
<evidence type="ECO:0000259" key="1">
    <source>
        <dbReference type="Pfam" id="PF22600"/>
    </source>
</evidence>
<name>A0A6V7K6U8_9HYME</name>
<dbReference type="SUPFAM" id="SSF81301">
    <property type="entry name" value="Nucleotidyltransferase"/>
    <property type="match status" value="1"/>
</dbReference>